<keyword evidence="3" id="KW-1185">Reference proteome</keyword>
<protein>
    <recommendedName>
        <fullName evidence="4">Type 4 fimbrial biogenesis protein PilX N-terminal domain-containing protein</fullName>
    </recommendedName>
</protein>
<gene>
    <name evidence="2" type="ORF">G3480_14675</name>
</gene>
<evidence type="ECO:0000313" key="3">
    <source>
        <dbReference type="Proteomes" id="UP000471640"/>
    </source>
</evidence>
<evidence type="ECO:0000313" key="2">
    <source>
        <dbReference type="EMBL" id="NEX21538.1"/>
    </source>
</evidence>
<evidence type="ECO:0008006" key="4">
    <source>
        <dbReference type="Google" id="ProtNLM"/>
    </source>
</evidence>
<reference evidence="3" key="1">
    <citation type="journal article" date="2020" name="Microbiol. Resour. Announc.">
        <title>Draft Genome Sequences of Thiorhodococcus mannitoliphagus and Thiorhodococcus minor, Purple Sulfur Photosynthetic Bacteria in the Gammaproteobacterial Family Chromatiaceae.</title>
        <authorList>
            <person name="Aviles F.A."/>
            <person name="Meyer T.E."/>
            <person name="Kyndt J.A."/>
        </authorList>
    </citation>
    <scope>NUCLEOTIDE SEQUENCE [LARGE SCALE GENOMIC DNA]</scope>
    <source>
        <strain evidence="3">DSM 18266</strain>
    </source>
</reference>
<comment type="caution">
    <text evidence="2">The sequence shown here is derived from an EMBL/GenBank/DDBJ whole genome shotgun (WGS) entry which is preliminary data.</text>
</comment>
<organism evidence="2 3">
    <name type="scientific">Thiorhodococcus mannitoliphagus</name>
    <dbReference type="NCBI Taxonomy" id="329406"/>
    <lineage>
        <taxon>Bacteria</taxon>
        <taxon>Pseudomonadati</taxon>
        <taxon>Pseudomonadota</taxon>
        <taxon>Gammaproteobacteria</taxon>
        <taxon>Chromatiales</taxon>
        <taxon>Chromatiaceae</taxon>
        <taxon>Thiorhodococcus</taxon>
    </lineage>
</organism>
<accession>A0A6P1DTV1</accession>
<keyword evidence="1" id="KW-1133">Transmembrane helix</keyword>
<keyword evidence="1" id="KW-0472">Membrane</keyword>
<dbReference type="EMBL" id="JAAIJR010000058">
    <property type="protein sequence ID" value="NEX21538.1"/>
    <property type="molecule type" value="Genomic_DNA"/>
</dbReference>
<evidence type="ECO:0000256" key="1">
    <source>
        <dbReference type="SAM" id="Phobius"/>
    </source>
</evidence>
<dbReference type="AlphaFoldDB" id="A0A6P1DTV1"/>
<feature type="transmembrane region" description="Helical" evidence="1">
    <location>
        <begin position="21"/>
        <end position="41"/>
    </location>
</feature>
<proteinExistence type="predicted"/>
<keyword evidence="1" id="KW-0812">Transmembrane</keyword>
<sequence>MNHLSASSLTGCCRAARRQHGAMTLLFGLLLLIGAGILVFSSGRTSVVEQRIANNEQQGIAAQDAAEAGLEYARAWLGQNPWRTGTAVPTPPAQNTINGEVYDIALDFSAVANAICVSSQAAARGDGALSATAQGCFIQHGLFEASPGTTMPPPLVLGGCFRATPEASEVYVFEDTEITVASASAATPACLPQGDILVSTWNDRDQDRVLAPAEKGPSADYERGSFADCDAAHCAWNNIFALPFEKAVQFAKDADHRFSDRIPCGGTSAPGIYLIEHSGTIDAFALRGSCAAQDGLDDRTIGTPDSPILLIVSSEAGCPVFSEEISIYGIVYFENPCENQTWVGASIQGSLIWEGDAAPPGHGSVVIATDYGAGSALNAAFQVVTEASQVPGTWRDWQ</sequence>
<reference evidence="2 3" key="2">
    <citation type="submission" date="2020-02" db="EMBL/GenBank/DDBJ databases">
        <title>Genome sequences of Thiorhodococcus mannitoliphagus and Thiorhodococcus minor, purple sulfur photosynthetic bacteria in the gammaproteobacterial family, Chromatiaceae.</title>
        <authorList>
            <person name="Aviles F.A."/>
            <person name="Meyer T.E."/>
            <person name="Kyndt J.A."/>
        </authorList>
    </citation>
    <scope>NUCLEOTIDE SEQUENCE [LARGE SCALE GENOMIC DNA]</scope>
    <source>
        <strain evidence="2 3">DSM 18266</strain>
    </source>
</reference>
<dbReference type="RefSeq" id="WP_164654637.1">
    <property type="nucleotide sequence ID" value="NZ_JAAIJR010000058.1"/>
</dbReference>
<dbReference type="Proteomes" id="UP000471640">
    <property type="component" value="Unassembled WGS sequence"/>
</dbReference>
<name>A0A6P1DTV1_9GAMM</name>